<dbReference type="SUPFAM" id="SSF53474">
    <property type="entry name" value="alpha/beta-Hydrolases"/>
    <property type="match status" value="1"/>
</dbReference>
<evidence type="ECO:0000313" key="3">
    <source>
        <dbReference type="EMBL" id="RKR74662.1"/>
    </source>
</evidence>
<accession>A0A495IF82</accession>
<dbReference type="InterPro" id="IPR058180">
    <property type="entry name" value="BPSS1187-like"/>
</dbReference>
<dbReference type="Gene3D" id="3.40.50.1820">
    <property type="entry name" value="alpha/beta hydrolase"/>
    <property type="match status" value="1"/>
</dbReference>
<keyword evidence="4" id="KW-1185">Reference proteome</keyword>
<evidence type="ECO:0000256" key="1">
    <source>
        <dbReference type="SAM" id="MobiDB-lite"/>
    </source>
</evidence>
<gene>
    <name evidence="3" type="ORF">C8E83_1789</name>
</gene>
<organism evidence="3 4">
    <name type="scientific">Frondihabitans australicus</name>
    <dbReference type="NCBI Taxonomy" id="386892"/>
    <lineage>
        <taxon>Bacteria</taxon>
        <taxon>Bacillati</taxon>
        <taxon>Actinomycetota</taxon>
        <taxon>Actinomycetes</taxon>
        <taxon>Micrococcales</taxon>
        <taxon>Microbacteriaceae</taxon>
        <taxon>Frondihabitans</taxon>
    </lineage>
</organism>
<feature type="signal peptide" evidence="2">
    <location>
        <begin position="1"/>
        <end position="21"/>
    </location>
</feature>
<feature type="region of interest" description="Disordered" evidence="1">
    <location>
        <begin position="21"/>
        <end position="124"/>
    </location>
</feature>
<name>A0A495IF82_9MICO</name>
<dbReference type="InterPro" id="IPR029058">
    <property type="entry name" value="AB_hydrolase_fold"/>
</dbReference>
<dbReference type="NCBIfam" id="NF047580">
    <property type="entry name" value="BPSS1187_fam"/>
    <property type="match status" value="1"/>
</dbReference>
<proteinExistence type="predicted"/>
<dbReference type="AlphaFoldDB" id="A0A495IF82"/>
<evidence type="ECO:0008006" key="5">
    <source>
        <dbReference type="Google" id="ProtNLM"/>
    </source>
</evidence>
<evidence type="ECO:0000313" key="4">
    <source>
        <dbReference type="Proteomes" id="UP000280008"/>
    </source>
</evidence>
<comment type="caution">
    <text evidence="3">The sequence shown here is derived from an EMBL/GenBank/DDBJ whole genome shotgun (WGS) entry which is preliminary data.</text>
</comment>
<feature type="compositionally biased region" description="Polar residues" evidence="1">
    <location>
        <begin position="21"/>
        <end position="33"/>
    </location>
</feature>
<keyword evidence="2" id="KW-0732">Signal</keyword>
<dbReference type="EMBL" id="RBKS01000001">
    <property type="protein sequence ID" value="RKR74662.1"/>
    <property type="molecule type" value="Genomic_DNA"/>
</dbReference>
<dbReference type="Proteomes" id="UP000280008">
    <property type="component" value="Unassembled WGS sequence"/>
</dbReference>
<reference evidence="3 4" key="1">
    <citation type="submission" date="2018-10" db="EMBL/GenBank/DDBJ databases">
        <title>Sequencing the genomes of 1000 actinobacteria strains.</title>
        <authorList>
            <person name="Klenk H.-P."/>
        </authorList>
    </citation>
    <scope>NUCLEOTIDE SEQUENCE [LARGE SCALE GENOMIC DNA]</scope>
    <source>
        <strain evidence="3 4">DSM 17894</strain>
    </source>
</reference>
<sequence>MTLVLLCIAVLVLVTVETGSATKPTASSTQASLPFSAGSHPAPLGSGAQTGRSPYGPGTHGSAARRPTAVAPVNGGDGAGVQITAPVASKTAPPKAPAGSGGDTDNEAATGSDGSLSVGGTGDPLSRSLTMNPFHFRLGLINGAVVKPDARDWAARTVSSGPLLLFLPATGHVPDNYRRFLTVAAQSGYHVLGLDFWNQGKAVANICGVDARCYTQVQRNRFSGEGASQFSKVDEANSVVSRLTAALDYLVVHDPGGGWSQYDHQGVIDWDNIVVAGHSQGGGESAYIAHRFRVMGQLTFSSPIITDQDVRASWLKTRSATPASVMYAFDDVHDEFYPRIVGSWRQLHLSGRLTARVPVPTSSKVHQLVSTYVLGDPGQSHIRSVADNTPLNDKGTPVFEPVWKWMLAQVYKNPSDPAAVAAGS</sequence>
<protein>
    <recommendedName>
        <fullName evidence="5">Chlorophyllase-like protein</fullName>
    </recommendedName>
</protein>
<feature type="chain" id="PRO_5019804857" description="Chlorophyllase-like protein" evidence="2">
    <location>
        <begin position="22"/>
        <end position="424"/>
    </location>
</feature>
<evidence type="ECO:0000256" key="2">
    <source>
        <dbReference type="SAM" id="SignalP"/>
    </source>
</evidence>